<organism evidence="1 2">
    <name type="scientific">Russula earlei</name>
    <dbReference type="NCBI Taxonomy" id="71964"/>
    <lineage>
        <taxon>Eukaryota</taxon>
        <taxon>Fungi</taxon>
        <taxon>Dikarya</taxon>
        <taxon>Basidiomycota</taxon>
        <taxon>Agaricomycotina</taxon>
        <taxon>Agaricomycetes</taxon>
        <taxon>Russulales</taxon>
        <taxon>Russulaceae</taxon>
        <taxon>Russula</taxon>
    </lineage>
</organism>
<sequence length="179" mass="19655">MLRNPFNLATSTKKESISAQNVGPQARQVILHIVTDNTGIFMTTLSLDILHPQSLEHRKQLAAFLIRKKPLLIHPNLPKLVEAVKSLDPNSTSNRDAVQDAATKILGHVVKTFPSIDFHIVSQRLAVGTGEGAIVMYDLKTATRLYVLECHKQVLVACSFSPDGRRLVTVSLEEGAVLV</sequence>
<dbReference type="EMBL" id="JAGFNK010001016">
    <property type="protein sequence ID" value="KAI9435906.1"/>
    <property type="molecule type" value="Genomic_DNA"/>
</dbReference>
<dbReference type="Proteomes" id="UP001207468">
    <property type="component" value="Unassembled WGS sequence"/>
</dbReference>
<accession>A0ACC0TSH3</accession>
<protein>
    <submittedName>
        <fullName evidence="1">Uncharacterized protein</fullName>
    </submittedName>
</protein>
<evidence type="ECO:0000313" key="2">
    <source>
        <dbReference type="Proteomes" id="UP001207468"/>
    </source>
</evidence>
<proteinExistence type="predicted"/>
<comment type="caution">
    <text evidence="1">The sequence shown here is derived from an EMBL/GenBank/DDBJ whole genome shotgun (WGS) entry which is preliminary data.</text>
</comment>
<reference evidence="1" key="1">
    <citation type="submission" date="2021-03" db="EMBL/GenBank/DDBJ databases">
        <title>Evolutionary priming and transition to the ectomycorrhizal habit in an iconic lineage of mushroom-forming fungi: is preadaptation a requirement?</title>
        <authorList>
            <consortium name="DOE Joint Genome Institute"/>
            <person name="Looney B.P."/>
            <person name="Miyauchi S."/>
            <person name="Morin E."/>
            <person name="Drula E."/>
            <person name="Courty P.E."/>
            <person name="Chicoki N."/>
            <person name="Fauchery L."/>
            <person name="Kohler A."/>
            <person name="Kuo A."/>
            <person name="LaButti K."/>
            <person name="Pangilinan J."/>
            <person name="Lipzen A."/>
            <person name="Riley R."/>
            <person name="Andreopoulos W."/>
            <person name="He G."/>
            <person name="Johnson J."/>
            <person name="Barry K.W."/>
            <person name="Grigoriev I.V."/>
            <person name="Nagy L."/>
            <person name="Hibbett D."/>
            <person name="Henrissat B."/>
            <person name="Matheny P.B."/>
            <person name="Labbe J."/>
            <person name="Martin A.F."/>
        </authorList>
    </citation>
    <scope>NUCLEOTIDE SEQUENCE</scope>
    <source>
        <strain evidence="1">BPL698</strain>
    </source>
</reference>
<evidence type="ECO:0000313" key="1">
    <source>
        <dbReference type="EMBL" id="KAI9435906.1"/>
    </source>
</evidence>
<name>A0ACC0TSH3_9AGAM</name>
<keyword evidence="2" id="KW-1185">Reference proteome</keyword>
<gene>
    <name evidence="1" type="ORF">F5148DRAFT_30594</name>
</gene>